<dbReference type="Gene3D" id="3.40.50.1580">
    <property type="entry name" value="Nucleoside phosphorylase domain"/>
    <property type="match status" value="1"/>
</dbReference>
<proteinExistence type="predicted"/>
<protein>
    <submittedName>
        <fullName evidence="1">Purine and uridine phosphorylase</fullName>
    </submittedName>
</protein>
<evidence type="ECO:0000313" key="2">
    <source>
        <dbReference type="Proteomes" id="UP000275078"/>
    </source>
</evidence>
<accession>A0A3N4I4N1</accession>
<keyword evidence="2" id="KW-1185">Reference proteome</keyword>
<organism evidence="1 2">
    <name type="scientific">Ascobolus immersus RN42</name>
    <dbReference type="NCBI Taxonomy" id="1160509"/>
    <lineage>
        <taxon>Eukaryota</taxon>
        <taxon>Fungi</taxon>
        <taxon>Dikarya</taxon>
        <taxon>Ascomycota</taxon>
        <taxon>Pezizomycotina</taxon>
        <taxon>Pezizomycetes</taxon>
        <taxon>Pezizales</taxon>
        <taxon>Ascobolaceae</taxon>
        <taxon>Ascobolus</taxon>
    </lineage>
</organism>
<dbReference type="SUPFAM" id="SSF53167">
    <property type="entry name" value="Purine and uridine phosphorylases"/>
    <property type="match status" value="1"/>
</dbReference>
<gene>
    <name evidence="1" type="ORF">BJ508DRAFT_118911</name>
</gene>
<reference evidence="1 2" key="1">
    <citation type="journal article" date="2018" name="Nat. Ecol. Evol.">
        <title>Pezizomycetes genomes reveal the molecular basis of ectomycorrhizal truffle lifestyle.</title>
        <authorList>
            <person name="Murat C."/>
            <person name="Payen T."/>
            <person name="Noel B."/>
            <person name="Kuo A."/>
            <person name="Morin E."/>
            <person name="Chen J."/>
            <person name="Kohler A."/>
            <person name="Krizsan K."/>
            <person name="Balestrini R."/>
            <person name="Da Silva C."/>
            <person name="Montanini B."/>
            <person name="Hainaut M."/>
            <person name="Levati E."/>
            <person name="Barry K.W."/>
            <person name="Belfiori B."/>
            <person name="Cichocki N."/>
            <person name="Clum A."/>
            <person name="Dockter R.B."/>
            <person name="Fauchery L."/>
            <person name="Guy J."/>
            <person name="Iotti M."/>
            <person name="Le Tacon F."/>
            <person name="Lindquist E.A."/>
            <person name="Lipzen A."/>
            <person name="Malagnac F."/>
            <person name="Mello A."/>
            <person name="Molinier V."/>
            <person name="Miyauchi S."/>
            <person name="Poulain J."/>
            <person name="Riccioni C."/>
            <person name="Rubini A."/>
            <person name="Sitrit Y."/>
            <person name="Splivallo R."/>
            <person name="Traeger S."/>
            <person name="Wang M."/>
            <person name="Zifcakova L."/>
            <person name="Wipf D."/>
            <person name="Zambonelli A."/>
            <person name="Paolocci F."/>
            <person name="Nowrousian M."/>
            <person name="Ottonello S."/>
            <person name="Baldrian P."/>
            <person name="Spatafora J.W."/>
            <person name="Henrissat B."/>
            <person name="Nagy L.G."/>
            <person name="Aury J.M."/>
            <person name="Wincker P."/>
            <person name="Grigoriev I.V."/>
            <person name="Bonfante P."/>
            <person name="Martin F.M."/>
        </authorList>
    </citation>
    <scope>NUCLEOTIDE SEQUENCE [LARGE SCALE GENOMIC DNA]</scope>
    <source>
        <strain evidence="1 2">RN42</strain>
    </source>
</reference>
<sequence>MPSLSTRSRVYKGCIEALTVLDVGSSALSTSTIFRYSPNMDFVSDTNIKTGKPQTRREPYDNQDYTVAWICPQPYECKAAELMLSETHGHRPKSQSESDQNVYTLGQLHGHNIVLVALPSGDTGSQSATILAQGLRSTFQKIEFGCIIGSAGAISATGPGNKDIRLGDVVVSVPDSKAEHGGVVEFRVTPQGDFETVTRSRLNNLSWTLRSAVSVMESERYDSDQLWDKVIEPKLRKQPDMSDPYWTKHRKPFTFPGRNPEDGFDILFKSSYEHNGPQTKHCRDVCNWGAHANLIHRTLRSHPSSEESTAGANGRVQPTMVDNNPYVHLGLIATGAGVVDSLGSTERDRLRAATNALCFDKEAFGILTQFSTYLVIRGICNYSDSHTNSTWQRYAAIAAAAYAGELLKAITPRMRRDARILP</sequence>
<dbReference type="STRING" id="1160509.A0A3N4I4N1"/>
<dbReference type="EMBL" id="ML119683">
    <property type="protein sequence ID" value="RPA81055.1"/>
    <property type="molecule type" value="Genomic_DNA"/>
</dbReference>
<dbReference type="InterPro" id="IPR035994">
    <property type="entry name" value="Nucleoside_phosphorylase_sf"/>
</dbReference>
<dbReference type="AlphaFoldDB" id="A0A3N4I4N1"/>
<name>A0A3N4I4N1_ASCIM</name>
<dbReference type="Proteomes" id="UP000275078">
    <property type="component" value="Unassembled WGS sequence"/>
</dbReference>
<dbReference type="PANTHER" id="PTHR46082">
    <property type="entry name" value="ATP/GTP-BINDING PROTEIN-RELATED"/>
    <property type="match status" value="1"/>
</dbReference>
<dbReference type="OrthoDB" id="1577640at2759"/>
<dbReference type="GO" id="GO:0009116">
    <property type="term" value="P:nucleoside metabolic process"/>
    <property type="evidence" value="ECO:0007669"/>
    <property type="project" value="InterPro"/>
</dbReference>
<dbReference type="InterPro" id="IPR053137">
    <property type="entry name" value="NLR-like"/>
</dbReference>
<evidence type="ECO:0000313" key="1">
    <source>
        <dbReference type="EMBL" id="RPA81055.1"/>
    </source>
</evidence>
<dbReference type="PANTHER" id="PTHR46082:SF11">
    <property type="entry name" value="AAA+ ATPASE DOMAIN-CONTAINING PROTEIN-RELATED"/>
    <property type="match status" value="1"/>
</dbReference>
<dbReference type="GO" id="GO:0003824">
    <property type="term" value="F:catalytic activity"/>
    <property type="evidence" value="ECO:0007669"/>
    <property type="project" value="InterPro"/>
</dbReference>